<proteinExistence type="predicted"/>
<evidence type="ECO:0000313" key="2">
    <source>
        <dbReference type="EMBL" id="ALO63090.1"/>
    </source>
</evidence>
<dbReference type="GeneID" id="26378790"/>
<dbReference type="RefSeq" id="YP_009184982.1">
    <property type="nucleotide sequence ID" value="NC_028583.1"/>
</dbReference>
<geneLocation type="chloroplast" evidence="2"/>
<sequence length="176" mass="20834">MYITQGFDFLGFTIKVEKVDRHRRNPLAVISYNSGEYYYDYDKTLLRIKPSNKFVRMFMEKLKRCFDRDLGANATELVSRANPIIQGWCQFNQCWHSNKTCHKLDHYVYNLCWRWIKKTHRNKSKRWVRSKYLLGLRSMESTLVGFSISEISIFSTIATEMVQSSSSHDDSECGML</sequence>
<gene>
    <name evidence="2" type="primary">orf176</name>
</gene>
<evidence type="ECO:0000259" key="1">
    <source>
        <dbReference type="Pfam" id="PF08388"/>
    </source>
</evidence>
<dbReference type="InterPro" id="IPR013597">
    <property type="entry name" value="Mat_intron_G2"/>
</dbReference>
<organism evidence="2">
    <name type="scientific">Hafniomonas laevis</name>
    <dbReference type="NCBI Taxonomy" id="436124"/>
    <lineage>
        <taxon>Eukaryota</taxon>
        <taxon>Viridiplantae</taxon>
        <taxon>Chlorophyta</taxon>
        <taxon>core chlorophytes</taxon>
        <taxon>Chlorophyceae</taxon>
        <taxon>CS clade</taxon>
        <taxon>Chlamydomonadales</taxon>
        <taxon>Dunaliellaceae</taxon>
        <taxon>Hafniomonas</taxon>
    </lineage>
</organism>
<reference evidence="2" key="1">
    <citation type="journal article" date="2015" name="BMC Evol. Biol.">
        <title>Chloroplast phylogenomic analysis of chlorophyte green algae identifies a novel lineage sister to the Sphaeropleales (Chlorophyceae).</title>
        <authorList>
            <person name="Lemieux C."/>
            <person name="Vincent A.T."/>
            <person name="Labarre A."/>
            <person name="Otis C."/>
            <person name="Turmel M."/>
        </authorList>
    </citation>
    <scope>NUCLEOTIDE SEQUENCE</scope>
</reference>
<keyword evidence="2" id="KW-0150">Chloroplast</keyword>
<keyword evidence="2" id="KW-0934">Plastid</keyword>
<dbReference type="AlphaFoldDB" id="A0A0S2LNZ2"/>
<protein>
    <submittedName>
        <fullName evidence="2">Putative group II intron maturase</fullName>
    </submittedName>
</protein>
<name>A0A0S2LNZ2_9CHLO</name>
<feature type="domain" description="Group II intron maturase-specific" evidence="1">
    <location>
        <begin position="56"/>
        <end position="132"/>
    </location>
</feature>
<dbReference type="EMBL" id="KT625415">
    <property type="protein sequence ID" value="ALO63090.1"/>
    <property type="molecule type" value="Genomic_DNA"/>
</dbReference>
<dbReference type="Pfam" id="PF08388">
    <property type="entry name" value="GIIM"/>
    <property type="match status" value="1"/>
</dbReference>
<accession>A0A0S2LNZ2</accession>